<dbReference type="OrthoDB" id="3034721at2"/>
<dbReference type="AlphaFoldDB" id="A0A2T5V1J3"/>
<evidence type="ECO:0000313" key="3">
    <source>
        <dbReference type="Proteomes" id="UP000244081"/>
    </source>
</evidence>
<sequence length="172" mass="17799">MIILEIIAGTPVWVWPLLAFLLFRGLQATRPRRTGISASLVLPVIMLLISLSGSGSAASGTSDLVWIVSLVAGAGGGVVLANRMAIEVDPGPPATVLLPGSWTGFVLIVAIFLVNYVMGVMHAMDPGLAAAPTTTIVHALLRGTFSGVFLGRGLGVFLRAKTTERAAPVRGS</sequence>
<name>A0A2T5V1J3_9HYPH</name>
<reference evidence="2 3" key="1">
    <citation type="submission" date="2018-04" db="EMBL/GenBank/DDBJ databases">
        <title>Genomic Encyclopedia of Archaeal and Bacterial Type Strains, Phase II (KMG-II): from individual species to whole genera.</title>
        <authorList>
            <person name="Goeker M."/>
        </authorList>
    </citation>
    <scope>NUCLEOTIDE SEQUENCE [LARGE SCALE GENOMIC DNA]</scope>
    <source>
        <strain evidence="2 3">DSM 23382</strain>
    </source>
</reference>
<feature type="transmembrane region" description="Helical" evidence="1">
    <location>
        <begin position="136"/>
        <end position="158"/>
    </location>
</feature>
<feature type="transmembrane region" description="Helical" evidence="1">
    <location>
        <begin position="6"/>
        <end position="23"/>
    </location>
</feature>
<feature type="transmembrane region" description="Helical" evidence="1">
    <location>
        <begin position="64"/>
        <end position="82"/>
    </location>
</feature>
<protein>
    <submittedName>
        <fullName evidence="2">Uncharacterized protein</fullName>
    </submittedName>
</protein>
<dbReference type="EMBL" id="QAYG01000010">
    <property type="protein sequence ID" value="PTW57598.1"/>
    <property type="molecule type" value="Genomic_DNA"/>
</dbReference>
<dbReference type="Proteomes" id="UP000244081">
    <property type="component" value="Unassembled WGS sequence"/>
</dbReference>
<dbReference type="Pfam" id="PF20327">
    <property type="entry name" value="DUF6622"/>
    <property type="match status" value="1"/>
</dbReference>
<dbReference type="RefSeq" id="WP_107991478.1">
    <property type="nucleotide sequence ID" value="NZ_QAYG01000010.1"/>
</dbReference>
<dbReference type="InterPro" id="IPR046730">
    <property type="entry name" value="DUF6622"/>
</dbReference>
<feature type="transmembrane region" description="Helical" evidence="1">
    <location>
        <begin position="35"/>
        <end position="58"/>
    </location>
</feature>
<keyword evidence="1" id="KW-0472">Membrane</keyword>
<comment type="caution">
    <text evidence="2">The sequence shown here is derived from an EMBL/GenBank/DDBJ whole genome shotgun (WGS) entry which is preliminary data.</text>
</comment>
<keyword evidence="1" id="KW-0812">Transmembrane</keyword>
<evidence type="ECO:0000256" key="1">
    <source>
        <dbReference type="SAM" id="Phobius"/>
    </source>
</evidence>
<keyword evidence="3" id="KW-1185">Reference proteome</keyword>
<gene>
    <name evidence="2" type="ORF">C8N35_11077</name>
</gene>
<evidence type="ECO:0000313" key="2">
    <source>
        <dbReference type="EMBL" id="PTW57598.1"/>
    </source>
</evidence>
<organism evidence="2 3">
    <name type="scientific">Breoghania corrubedonensis</name>
    <dbReference type="NCBI Taxonomy" id="665038"/>
    <lineage>
        <taxon>Bacteria</taxon>
        <taxon>Pseudomonadati</taxon>
        <taxon>Pseudomonadota</taxon>
        <taxon>Alphaproteobacteria</taxon>
        <taxon>Hyphomicrobiales</taxon>
        <taxon>Stappiaceae</taxon>
        <taxon>Breoghania</taxon>
    </lineage>
</organism>
<proteinExistence type="predicted"/>
<feature type="transmembrane region" description="Helical" evidence="1">
    <location>
        <begin position="94"/>
        <end position="116"/>
    </location>
</feature>
<accession>A0A2T5V1J3</accession>
<keyword evidence="1" id="KW-1133">Transmembrane helix</keyword>